<evidence type="ECO:0000313" key="2">
    <source>
        <dbReference type="EMBL" id="MBB6226464.1"/>
    </source>
</evidence>
<keyword evidence="1" id="KW-0732">Signal</keyword>
<comment type="caution">
    <text evidence="2">The sequence shown here is derived from an EMBL/GenBank/DDBJ whole genome shotgun (WGS) entry which is preliminary data.</text>
</comment>
<gene>
    <name evidence="2" type="ORF">FHS79_000621</name>
</gene>
<protein>
    <submittedName>
        <fullName evidence="2">Uncharacterized protein (DUF2141 family)</fullName>
    </submittedName>
</protein>
<organism evidence="2 3">
    <name type="scientific">Polymorphobacter multimanifer</name>
    <dbReference type="NCBI Taxonomy" id="1070431"/>
    <lineage>
        <taxon>Bacteria</taxon>
        <taxon>Pseudomonadati</taxon>
        <taxon>Pseudomonadota</taxon>
        <taxon>Alphaproteobacteria</taxon>
        <taxon>Sphingomonadales</taxon>
        <taxon>Sphingosinicellaceae</taxon>
        <taxon>Polymorphobacter</taxon>
    </lineage>
</organism>
<evidence type="ECO:0000256" key="1">
    <source>
        <dbReference type="SAM" id="SignalP"/>
    </source>
</evidence>
<name>A0A841L1L0_9SPHN</name>
<dbReference type="Pfam" id="PF09912">
    <property type="entry name" value="DUF2141"/>
    <property type="match status" value="1"/>
</dbReference>
<dbReference type="RefSeq" id="WP_184195231.1">
    <property type="nucleotide sequence ID" value="NZ_BMOX01000077.1"/>
</dbReference>
<dbReference type="Proteomes" id="UP000538147">
    <property type="component" value="Unassembled WGS sequence"/>
</dbReference>
<feature type="signal peptide" evidence="1">
    <location>
        <begin position="1"/>
        <end position="33"/>
    </location>
</feature>
<sequence length="157" mass="16226">MLENIVMTKSTAPGLAAQVLAMILATTPAAALAAGTSVQINATGMTSAAGEVTCALFRSSAGFPSKPERAAYRISVPIKEGTATCVFSDVPAGPAAVSVFHDANANRKLDMRFGFLPRESIGASNNPKARLGPPKFEAAQFPVGNRPVTLSVILQQP</sequence>
<evidence type="ECO:0000313" key="3">
    <source>
        <dbReference type="Proteomes" id="UP000538147"/>
    </source>
</evidence>
<feature type="chain" id="PRO_5033055195" evidence="1">
    <location>
        <begin position="34"/>
        <end position="157"/>
    </location>
</feature>
<accession>A0A841L1L0</accession>
<dbReference type="InterPro" id="IPR018673">
    <property type="entry name" value="DUF2141"/>
</dbReference>
<keyword evidence="3" id="KW-1185">Reference proteome</keyword>
<dbReference type="AlphaFoldDB" id="A0A841L1L0"/>
<dbReference type="EMBL" id="JACIIV010000004">
    <property type="protein sequence ID" value="MBB6226464.1"/>
    <property type="molecule type" value="Genomic_DNA"/>
</dbReference>
<reference evidence="2 3" key="1">
    <citation type="submission" date="2020-08" db="EMBL/GenBank/DDBJ databases">
        <title>Genomic Encyclopedia of Type Strains, Phase IV (KMG-IV): sequencing the most valuable type-strain genomes for metagenomic binning, comparative biology and taxonomic classification.</title>
        <authorList>
            <person name="Goeker M."/>
        </authorList>
    </citation>
    <scope>NUCLEOTIDE SEQUENCE [LARGE SCALE GENOMIC DNA]</scope>
    <source>
        <strain evidence="2 3">DSM 102189</strain>
    </source>
</reference>
<proteinExistence type="predicted"/>